<evidence type="ECO:0000313" key="5">
    <source>
        <dbReference type="Proteomes" id="UP001597249"/>
    </source>
</evidence>
<evidence type="ECO:0000256" key="2">
    <source>
        <dbReference type="PROSITE-ProRule" id="PRU00335"/>
    </source>
</evidence>
<accession>A0ABW4BCZ6</accession>
<feature type="domain" description="HTH tetR-type" evidence="3">
    <location>
        <begin position="11"/>
        <end position="71"/>
    </location>
</feature>
<dbReference type="InterPro" id="IPR039532">
    <property type="entry name" value="TetR_C_Firmicutes"/>
</dbReference>
<dbReference type="Pfam" id="PF14278">
    <property type="entry name" value="TetR_C_8"/>
    <property type="match status" value="1"/>
</dbReference>
<evidence type="ECO:0000256" key="1">
    <source>
        <dbReference type="ARBA" id="ARBA00023125"/>
    </source>
</evidence>
<keyword evidence="5" id="KW-1185">Reference proteome</keyword>
<evidence type="ECO:0000259" key="3">
    <source>
        <dbReference type="PROSITE" id="PS50977"/>
    </source>
</evidence>
<reference evidence="5" key="1">
    <citation type="journal article" date="2019" name="Int. J. Syst. Evol. Microbiol.">
        <title>The Global Catalogue of Microorganisms (GCM) 10K type strain sequencing project: providing services to taxonomists for standard genome sequencing and annotation.</title>
        <authorList>
            <consortium name="The Broad Institute Genomics Platform"/>
            <consortium name="The Broad Institute Genome Sequencing Center for Infectious Disease"/>
            <person name="Wu L."/>
            <person name="Ma J."/>
        </authorList>
    </citation>
    <scope>NUCLEOTIDE SEQUENCE [LARGE SCALE GENOMIC DNA]</scope>
    <source>
        <strain evidence="5">CCM 8911</strain>
    </source>
</reference>
<keyword evidence="1 2" id="KW-0238">DNA-binding</keyword>
<dbReference type="InterPro" id="IPR001647">
    <property type="entry name" value="HTH_TetR"/>
</dbReference>
<gene>
    <name evidence="4" type="ORF">ACFQ3L_11205</name>
</gene>
<evidence type="ECO:0000313" key="4">
    <source>
        <dbReference type="EMBL" id="MFD1394135.1"/>
    </source>
</evidence>
<dbReference type="EMBL" id="JBHTMO010000040">
    <property type="protein sequence ID" value="MFD1394135.1"/>
    <property type="molecule type" value="Genomic_DNA"/>
</dbReference>
<dbReference type="Pfam" id="PF00440">
    <property type="entry name" value="TetR_N"/>
    <property type="match status" value="1"/>
</dbReference>
<dbReference type="PROSITE" id="PS50977">
    <property type="entry name" value="HTH_TETR_2"/>
    <property type="match status" value="1"/>
</dbReference>
<sequence>MTNPINQTMEQQSCERLRHAMAELIRTEPFAEISITALTRRAGLSRMAFYRHYASKEAVLIAYMAERLEPLYDFMGRLPHKGPLFLSQAYFEYIDAHSDFLADLIHAQAELIPAACFREYVVRFYAEHVEQVPFTPHFKRYFNSYVGAGLYQMTLDWIRDGKKAPVTLIAQIAAKQAV</sequence>
<proteinExistence type="predicted"/>
<dbReference type="Proteomes" id="UP001597249">
    <property type="component" value="Unassembled WGS sequence"/>
</dbReference>
<name>A0ABW4BCZ6_9LACO</name>
<dbReference type="SUPFAM" id="SSF46689">
    <property type="entry name" value="Homeodomain-like"/>
    <property type="match status" value="1"/>
</dbReference>
<dbReference type="PANTHER" id="PTHR43479:SF11">
    <property type="entry name" value="ACREF_ENVCD OPERON REPRESSOR-RELATED"/>
    <property type="match status" value="1"/>
</dbReference>
<dbReference type="InterPro" id="IPR009057">
    <property type="entry name" value="Homeodomain-like_sf"/>
</dbReference>
<comment type="caution">
    <text evidence="4">The sequence shown here is derived from an EMBL/GenBank/DDBJ whole genome shotgun (WGS) entry which is preliminary data.</text>
</comment>
<dbReference type="PANTHER" id="PTHR43479">
    <property type="entry name" value="ACREF/ENVCD OPERON REPRESSOR-RELATED"/>
    <property type="match status" value="1"/>
</dbReference>
<feature type="DNA-binding region" description="H-T-H motif" evidence="2">
    <location>
        <begin position="34"/>
        <end position="53"/>
    </location>
</feature>
<dbReference type="Gene3D" id="1.10.357.10">
    <property type="entry name" value="Tetracycline Repressor, domain 2"/>
    <property type="match status" value="1"/>
</dbReference>
<organism evidence="4 5">
    <name type="scientific">Lacticaseibacillus jixianensis</name>
    <dbReference type="NCBI Taxonomy" id="2486012"/>
    <lineage>
        <taxon>Bacteria</taxon>
        <taxon>Bacillati</taxon>
        <taxon>Bacillota</taxon>
        <taxon>Bacilli</taxon>
        <taxon>Lactobacillales</taxon>
        <taxon>Lactobacillaceae</taxon>
        <taxon>Lacticaseibacillus</taxon>
    </lineage>
</organism>
<protein>
    <submittedName>
        <fullName evidence="4">TetR/AcrR family transcriptional regulator</fullName>
    </submittedName>
</protein>
<dbReference type="RefSeq" id="WP_125585199.1">
    <property type="nucleotide sequence ID" value="NZ_JBHTMO010000040.1"/>
</dbReference>
<dbReference type="InterPro" id="IPR050624">
    <property type="entry name" value="HTH-type_Tx_Regulator"/>
</dbReference>